<evidence type="ECO:0000313" key="2">
    <source>
        <dbReference type="Proteomes" id="UP000199225"/>
    </source>
</evidence>
<dbReference type="Proteomes" id="UP000199225">
    <property type="component" value="Unassembled WGS sequence"/>
</dbReference>
<proteinExistence type="predicted"/>
<evidence type="ECO:0000313" key="1">
    <source>
        <dbReference type="EMBL" id="SDJ18188.1"/>
    </source>
</evidence>
<name>A0A1G8RMF9_9BACI</name>
<protein>
    <recommendedName>
        <fullName evidence="3">Sporulation protein (Bac_small_yrzI)</fullName>
    </recommendedName>
</protein>
<keyword evidence="2" id="KW-1185">Reference proteome</keyword>
<dbReference type="EMBL" id="FNEV01000002">
    <property type="protein sequence ID" value="SDJ18188.1"/>
    <property type="molecule type" value="Genomic_DNA"/>
</dbReference>
<dbReference type="RefSeq" id="WP_143004695.1">
    <property type="nucleotide sequence ID" value="NZ_FNEV01000002.1"/>
</dbReference>
<organism evidence="1 2">
    <name type="scientific">Salimicrobium halophilum</name>
    <dbReference type="NCBI Taxonomy" id="86666"/>
    <lineage>
        <taxon>Bacteria</taxon>
        <taxon>Bacillati</taxon>
        <taxon>Bacillota</taxon>
        <taxon>Bacilli</taxon>
        <taxon>Bacillales</taxon>
        <taxon>Bacillaceae</taxon>
        <taxon>Salimicrobium</taxon>
    </lineage>
</organism>
<gene>
    <name evidence="1" type="ORF">SAMN04490247_1128</name>
</gene>
<reference evidence="2" key="1">
    <citation type="submission" date="2016-10" db="EMBL/GenBank/DDBJ databases">
        <authorList>
            <person name="Varghese N."/>
            <person name="Submissions S."/>
        </authorList>
    </citation>
    <scope>NUCLEOTIDE SEQUENCE [LARGE SCALE GENOMIC DNA]</scope>
    <source>
        <strain evidence="2">DSM 4771</strain>
    </source>
</reference>
<accession>A0A1G8RMF9</accession>
<dbReference type="STRING" id="86666.SAMN04490247_1128"/>
<evidence type="ECO:0008006" key="3">
    <source>
        <dbReference type="Google" id="ProtNLM"/>
    </source>
</evidence>
<sequence>MRIPLLFFIIIIEKRNKKELESKHRKYQSVRDRIDSNKQKFHI</sequence>
<dbReference type="AlphaFoldDB" id="A0A1G8RMF9"/>